<dbReference type="AlphaFoldDB" id="A0A151RE88"/>
<protein>
    <recommendedName>
        <fullName evidence="3">Retrovirus-related Pol polyprotein from transposon opus</fullName>
    </recommendedName>
</protein>
<sequence length="49" mass="5576">MVQESIVLGHKVSHRGIEVDLEKMEVIANLPPPNFVKSIRSFLGYVSFY</sequence>
<keyword evidence="2" id="KW-1185">Reference proteome</keyword>
<evidence type="ECO:0000313" key="2">
    <source>
        <dbReference type="Proteomes" id="UP000075243"/>
    </source>
</evidence>
<dbReference type="InterPro" id="IPR043502">
    <property type="entry name" value="DNA/RNA_pol_sf"/>
</dbReference>
<name>A0A151RE88_CAJCA</name>
<proteinExistence type="predicted"/>
<dbReference type="SUPFAM" id="SSF56672">
    <property type="entry name" value="DNA/RNA polymerases"/>
    <property type="match status" value="1"/>
</dbReference>
<dbReference type="EMBL" id="KQ483809">
    <property type="protein sequence ID" value="KYP40866.1"/>
    <property type="molecule type" value="Genomic_DNA"/>
</dbReference>
<reference evidence="1" key="1">
    <citation type="journal article" date="2012" name="Nat. Biotechnol.">
        <title>Draft genome sequence of pigeonpea (Cajanus cajan), an orphan legume crop of resource-poor farmers.</title>
        <authorList>
            <person name="Varshney R.K."/>
            <person name="Chen W."/>
            <person name="Li Y."/>
            <person name="Bharti A.K."/>
            <person name="Saxena R.K."/>
            <person name="Schlueter J.A."/>
            <person name="Donoghue M.T."/>
            <person name="Azam S."/>
            <person name="Fan G."/>
            <person name="Whaley A.M."/>
            <person name="Farmer A.D."/>
            <person name="Sheridan J."/>
            <person name="Iwata A."/>
            <person name="Tuteja R."/>
            <person name="Penmetsa R.V."/>
            <person name="Wu W."/>
            <person name="Upadhyaya H.D."/>
            <person name="Yang S.P."/>
            <person name="Shah T."/>
            <person name="Saxena K.B."/>
            <person name="Michael T."/>
            <person name="McCombie W.R."/>
            <person name="Yang B."/>
            <person name="Zhang G."/>
            <person name="Yang H."/>
            <person name="Wang J."/>
            <person name="Spillane C."/>
            <person name="Cook D.R."/>
            <person name="May G.D."/>
            <person name="Xu X."/>
            <person name="Jackson S.A."/>
        </authorList>
    </citation>
    <scope>NUCLEOTIDE SEQUENCE [LARGE SCALE GENOMIC DNA]</scope>
</reference>
<dbReference type="Proteomes" id="UP000075243">
    <property type="component" value="Unassembled WGS sequence"/>
</dbReference>
<organism evidence="1 2">
    <name type="scientific">Cajanus cajan</name>
    <name type="common">Pigeon pea</name>
    <name type="synonym">Cajanus indicus</name>
    <dbReference type="NCBI Taxonomy" id="3821"/>
    <lineage>
        <taxon>Eukaryota</taxon>
        <taxon>Viridiplantae</taxon>
        <taxon>Streptophyta</taxon>
        <taxon>Embryophyta</taxon>
        <taxon>Tracheophyta</taxon>
        <taxon>Spermatophyta</taxon>
        <taxon>Magnoliopsida</taxon>
        <taxon>eudicotyledons</taxon>
        <taxon>Gunneridae</taxon>
        <taxon>Pentapetalae</taxon>
        <taxon>rosids</taxon>
        <taxon>fabids</taxon>
        <taxon>Fabales</taxon>
        <taxon>Fabaceae</taxon>
        <taxon>Papilionoideae</taxon>
        <taxon>50 kb inversion clade</taxon>
        <taxon>NPAAA clade</taxon>
        <taxon>indigoferoid/millettioid clade</taxon>
        <taxon>Phaseoleae</taxon>
        <taxon>Cajanus</taxon>
    </lineage>
</organism>
<evidence type="ECO:0000313" key="1">
    <source>
        <dbReference type="EMBL" id="KYP40866.1"/>
    </source>
</evidence>
<gene>
    <name evidence="1" type="ORF">KK1_037790</name>
</gene>
<accession>A0A151RE88</accession>
<evidence type="ECO:0008006" key="3">
    <source>
        <dbReference type="Google" id="ProtNLM"/>
    </source>
</evidence>
<dbReference type="Gramene" id="C.cajan_37052.t">
    <property type="protein sequence ID" value="C.cajan_37052.t.cds1"/>
    <property type="gene ID" value="C.cajan_37052"/>
</dbReference>